<evidence type="ECO:0000313" key="2">
    <source>
        <dbReference type="EMBL" id="KAF5469619.1"/>
    </source>
</evidence>
<sequence length="313" mass="33613">ETLEWSSRMANSMTVTMQNHRLPPPAAAATTPLSASSKHTVAFTTPPNYAARLSHLLTLKGYIPLWCPTVLVHPTPHLLLPYLSPPFLQPFSALAFTSRTAIHSFSAAAAAARLNHPLLSPQGDTFLIAALGKDAELIDSDVLAKFCHDPNRIRVLVPPTATPRGLVESLGEGNSRKILCLVPLVVGLEEPSVVPDFLRDLEANGWAPVRVNAYETRWAGPECAREVVERCESGALGALVFTSTAEVEGLLKSLREFGWTNLGELVSERCPEMVVAAHGPVTAAGAERLGVKVDVVSSRFDSFDGVVDALGLR</sequence>
<dbReference type="CDD" id="cd06578">
    <property type="entry name" value="HemD"/>
    <property type="match status" value="1"/>
</dbReference>
<evidence type="ECO:0000313" key="3">
    <source>
        <dbReference type="Proteomes" id="UP000619265"/>
    </source>
</evidence>
<dbReference type="SUPFAM" id="SSF69618">
    <property type="entry name" value="HemD-like"/>
    <property type="match status" value="1"/>
</dbReference>
<feature type="domain" description="Tetrapyrrole biosynthesis uroporphyrinogen III synthase" evidence="1">
    <location>
        <begin position="52"/>
        <end position="301"/>
    </location>
</feature>
<protein>
    <recommendedName>
        <fullName evidence="1">Tetrapyrrole biosynthesis uroporphyrinogen III synthase domain-containing protein</fullName>
    </recommendedName>
</protein>
<organism evidence="2 3">
    <name type="scientific">Juglans regia</name>
    <name type="common">English walnut</name>
    <dbReference type="NCBI Taxonomy" id="51240"/>
    <lineage>
        <taxon>Eukaryota</taxon>
        <taxon>Viridiplantae</taxon>
        <taxon>Streptophyta</taxon>
        <taxon>Embryophyta</taxon>
        <taxon>Tracheophyta</taxon>
        <taxon>Spermatophyta</taxon>
        <taxon>Magnoliopsida</taxon>
        <taxon>eudicotyledons</taxon>
        <taxon>Gunneridae</taxon>
        <taxon>Pentapetalae</taxon>
        <taxon>rosids</taxon>
        <taxon>fabids</taxon>
        <taxon>Fagales</taxon>
        <taxon>Juglandaceae</taxon>
        <taxon>Juglans</taxon>
    </lineage>
</organism>
<dbReference type="Pfam" id="PF02602">
    <property type="entry name" value="HEM4"/>
    <property type="match status" value="1"/>
</dbReference>
<feature type="non-terminal residue" evidence="2">
    <location>
        <position position="1"/>
    </location>
</feature>
<gene>
    <name evidence="2" type="ORF">F2P56_013677</name>
</gene>
<dbReference type="PANTHER" id="PTHR38020:SF1">
    <property type="entry name" value="UROPORPHYRINOGEN-III SYNTHASE"/>
    <property type="match status" value="1"/>
</dbReference>
<reference evidence="2" key="2">
    <citation type="submission" date="2020-03" db="EMBL/GenBank/DDBJ databases">
        <title>Walnut 2.0.</title>
        <authorList>
            <person name="Marrano A."/>
            <person name="Britton M."/>
            <person name="Zimin A.V."/>
            <person name="Zaini P.A."/>
            <person name="Workman R."/>
            <person name="Puiu D."/>
            <person name="Bianco L."/>
            <person name="Allen B.J."/>
            <person name="Troggio M."/>
            <person name="Leslie C.A."/>
            <person name="Timp W."/>
            <person name="Dendekar A."/>
            <person name="Salzberg S.L."/>
            <person name="Neale D.B."/>
        </authorList>
    </citation>
    <scope>NUCLEOTIDE SEQUENCE</scope>
    <source>
        <tissue evidence="2">Leaves</tissue>
    </source>
</reference>
<dbReference type="UniPathway" id="UPA00251">
    <property type="reaction ID" value="UER00320"/>
</dbReference>
<dbReference type="InterPro" id="IPR003754">
    <property type="entry name" value="4pyrrol_synth_uPrphyn_synth"/>
</dbReference>
<evidence type="ECO:0000259" key="1">
    <source>
        <dbReference type="Pfam" id="PF02602"/>
    </source>
</evidence>
<dbReference type="Proteomes" id="UP000619265">
    <property type="component" value="Unassembled WGS sequence"/>
</dbReference>
<proteinExistence type="predicted"/>
<dbReference type="GO" id="GO:0004852">
    <property type="term" value="F:uroporphyrinogen-III synthase activity"/>
    <property type="evidence" value="ECO:0007669"/>
    <property type="project" value="InterPro"/>
</dbReference>
<dbReference type="GO" id="GO:0006782">
    <property type="term" value="P:protoporphyrinogen IX biosynthetic process"/>
    <property type="evidence" value="ECO:0007669"/>
    <property type="project" value="UniProtKB-UniPathway"/>
</dbReference>
<dbReference type="PANTHER" id="PTHR38020">
    <property type="entry name" value="UROPORPHYRINOGEN-III SYNTHASE"/>
    <property type="match status" value="1"/>
</dbReference>
<dbReference type="EMBL" id="LIHL02000006">
    <property type="protein sequence ID" value="KAF5469619.1"/>
    <property type="molecule type" value="Genomic_DNA"/>
</dbReference>
<comment type="caution">
    <text evidence="2">The sequence shown here is derived from an EMBL/GenBank/DDBJ whole genome shotgun (WGS) entry which is preliminary data.</text>
</comment>
<dbReference type="Gene3D" id="3.40.50.10090">
    <property type="match status" value="1"/>
</dbReference>
<dbReference type="InterPro" id="IPR036108">
    <property type="entry name" value="4pyrrol_syn_uPrphyn_synt_sf"/>
</dbReference>
<reference evidence="2" key="1">
    <citation type="submission" date="2015-10" db="EMBL/GenBank/DDBJ databases">
        <authorList>
            <person name="Martinez-Garcia P.J."/>
            <person name="Crepeau M.W."/>
            <person name="Puiu D."/>
            <person name="Gonzalez-Ibeas D."/>
            <person name="Whalen J."/>
            <person name="Stevens K."/>
            <person name="Paul R."/>
            <person name="Butterfield T."/>
            <person name="Britton M."/>
            <person name="Reagan R."/>
            <person name="Chakraborty S."/>
            <person name="Walawage S.L."/>
            <person name="Vasquez-Gross H.A."/>
            <person name="Cardeno C."/>
            <person name="Famula R."/>
            <person name="Pratt K."/>
            <person name="Kuruganti S."/>
            <person name="Aradhya M.K."/>
            <person name="Leslie C.A."/>
            <person name="Dandekar A.M."/>
            <person name="Salzberg S.L."/>
            <person name="Wegrzyn J.L."/>
            <person name="Langley C.H."/>
            <person name="Neale D.B."/>
        </authorList>
    </citation>
    <scope>NUCLEOTIDE SEQUENCE</scope>
    <source>
        <tissue evidence="2">Leaves</tissue>
    </source>
</reference>
<accession>A0A833XPH2</accession>
<name>A0A833XPH2_JUGRE</name>
<dbReference type="Gramene" id="Jr06_20170_p1">
    <property type="protein sequence ID" value="cds.Jr06_20170_p1"/>
    <property type="gene ID" value="Jr06_20170"/>
</dbReference>
<dbReference type="AlphaFoldDB" id="A0A833XPH2"/>